<dbReference type="AlphaFoldDB" id="A0A3D9C5P4"/>
<name>A0A3D9C5P4_9FLAO</name>
<reference evidence="2" key="1">
    <citation type="submission" date="2018-06" db="EMBL/GenBank/DDBJ databases">
        <authorList>
            <person name="Lum Nde A."/>
            <person name="Hugo C."/>
        </authorList>
    </citation>
    <scope>NUCLEOTIDE SEQUENCE [LARGE SCALE GENOMIC DNA]</scope>
    <source>
        <strain evidence="2">1_F178</strain>
    </source>
</reference>
<sequence length="176" mass="20985">MTKKLNISILFWFISCSSIYSQKKDVDINKQYLKIKNSKTLIIDSLSLIRGIDFSNGDNADEKKYKIFKKGKKIIKIEYDEISNGSRKWNKKTTIFLENDIPFFIVERINGEVIYRLDSGEKSEPHKVIEEIYVYDWNNEKVKRIYNGHEITYQMKICKLCYEELIEKTKLRFNSK</sequence>
<keyword evidence="2" id="KW-1185">Reference proteome</keyword>
<comment type="caution">
    <text evidence="1">The sequence shown here is derived from an EMBL/GenBank/DDBJ whole genome shotgun (WGS) entry which is preliminary data.</text>
</comment>
<dbReference type="EMBL" id="QNVT01000020">
    <property type="protein sequence ID" value="REC60801.1"/>
    <property type="molecule type" value="Genomic_DNA"/>
</dbReference>
<dbReference type="PROSITE" id="PS51257">
    <property type="entry name" value="PROKAR_LIPOPROTEIN"/>
    <property type="match status" value="1"/>
</dbReference>
<dbReference type="RefSeq" id="WP_115972234.1">
    <property type="nucleotide sequence ID" value="NZ_QNVT01000020.1"/>
</dbReference>
<dbReference type="Proteomes" id="UP000256686">
    <property type="component" value="Unassembled WGS sequence"/>
</dbReference>
<gene>
    <name evidence="1" type="ORF">DRF65_18515</name>
</gene>
<accession>A0A3D9C5P4</accession>
<organism evidence="1 2">
    <name type="scientific">Chryseobacterium pennae</name>
    <dbReference type="NCBI Taxonomy" id="2258962"/>
    <lineage>
        <taxon>Bacteria</taxon>
        <taxon>Pseudomonadati</taxon>
        <taxon>Bacteroidota</taxon>
        <taxon>Flavobacteriia</taxon>
        <taxon>Flavobacteriales</taxon>
        <taxon>Weeksellaceae</taxon>
        <taxon>Chryseobacterium group</taxon>
        <taxon>Chryseobacterium</taxon>
    </lineage>
</organism>
<proteinExistence type="predicted"/>
<evidence type="ECO:0000313" key="2">
    <source>
        <dbReference type="Proteomes" id="UP000256686"/>
    </source>
</evidence>
<evidence type="ECO:0000313" key="1">
    <source>
        <dbReference type="EMBL" id="REC60801.1"/>
    </source>
</evidence>
<protein>
    <submittedName>
        <fullName evidence="1">Uncharacterized protein</fullName>
    </submittedName>
</protein>